<sequence length="394" mass="46428">MFICDLFSLLVSCSFLVALEIYSYNPEFALFGYETPDWTPASFFKVKRKIDVPLEKNWPVLRYINETIEDPTQYHFSYRKPKETHDYNFYYKTLQTTHYRLERAYVSFNGAVGLDENTIFQPTDFERNATNANVVGHYREVIVTGYLWATYNFGHSFEDFFTPLFLIPEEIRRRSHIIVFSMPFLYDTLLDLLGFLPDRRIYLPKNKGEYISADILHCFANRTFYISQWGPNTYRFKRFLHEKFELDKITPSEYCFTNRPKGKRRHIHNLDEVINSAKAKFPTIDWKFIPDNHTNLIECARDFKKIKFLFSPVGSNICKCIFMADNTVVICVTANFPENSLAGFCLSCKLFELQYDSISAHHLEYGSPINVNDALFHIEKCLKVLETGNWNVYK</sequence>
<keyword evidence="2" id="KW-0328">Glycosyltransferase</keyword>
<evidence type="ECO:0000256" key="7">
    <source>
        <dbReference type="ARBA" id="ARBA00023180"/>
    </source>
</evidence>
<evidence type="ECO:0000256" key="1">
    <source>
        <dbReference type="ARBA" id="ARBA00004167"/>
    </source>
</evidence>
<keyword evidence="8" id="KW-0732">Signal</keyword>
<dbReference type="GO" id="GO:0016020">
    <property type="term" value="C:membrane"/>
    <property type="evidence" value="ECO:0007669"/>
    <property type="project" value="UniProtKB-SubCell"/>
</dbReference>
<accession>A2G1J0</accession>
<proteinExistence type="predicted"/>
<evidence type="ECO:0000256" key="8">
    <source>
        <dbReference type="SAM" id="SignalP"/>
    </source>
</evidence>
<keyword evidence="4" id="KW-0812">Transmembrane</keyword>
<keyword evidence="6" id="KW-0472">Membrane</keyword>
<evidence type="ECO:0000256" key="4">
    <source>
        <dbReference type="ARBA" id="ARBA00022692"/>
    </source>
</evidence>
<dbReference type="Pfam" id="PF04577">
    <property type="entry name" value="Glyco_transf_61"/>
    <property type="match status" value="1"/>
</dbReference>
<comment type="subcellular location">
    <subcellularLocation>
        <location evidence="1">Membrane</location>
        <topology evidence="1">Single-pass membrane protein</topology>
    </subcellularLocation>
</comment>
<name>A2G1J0_TRIV3</name>
<evidence type="ECO:0000256" key="5">
    <source>
        <dbReference type="ARBA" id="ARBA00022989"/>
    </source>
</evidence>
<feature type="chain" id="PRO_5002643506" description="Glycosyltransferase 61 catalytic domain-containing protein" evidence="8">
    <location>
        <begin position="19"/>
        <end position="394"/>
    </location>
</feature>
<dbReference type="VEuPathDB" id="TrichDB:TVAGG3_0853610"/>
<organism evidence="10 11">
    <name type="scientific">Trichomonas vaginalis (strain ATCC PRA-98 / G3)</name>
    <dbReference type="NCBI Taxonomy" id="412133"/>
    <lineage>
        <taxon>Eukaryota</taxon>
        <taxon>Metamonada</taxon>
        <taxon>Parabasalia</taxon>
        <taxon>Trichomonadida</taxon>
        <taxon>Trichomonadidae</taxon>
        <taxon>Trichomonas</taxon>
    </lineage>
</organism>
<gene>
    <name evidence="10" type="ORF">TVAG_206630</name>
</gene>
<dbReference type="VEuPathDB" id="TrichDB:TVAG_218500"/>
<feature type="signal peptide" evidence="8">
    <location>
        <begin position="1"/>
        <end position="18"/>
    </location>
</feature>
<evidence type="ECO:0000256" key="6">
    <source>
        <dbReference type="ARBA" id="ARBA00023136"/>
    </source>
</evidence>
<keyword evidence="11" id="KW-1185">Reference proteome</keyword>
<dbReference type="InterPro" id="IPR049625">
    <property type="entry name" value="Glyco_transf_61_cat"/>
</dbReference>
<keyword evidence="7" id="KW-0325">Glycoprotein</keyword>
<dbReference type="InterPro" id="IPR007657">
    <property type="entry name" value="Glycosyltransferase_61"/>
</dbReference>
<dbReference type="GO" id="GO:0016757">
    <property type="term" value="F:glycosyltransferase activity"/>
    <property type="evidence" value="ECO:0000318"/>
    <property type="project" value="GO_Central"/>
</dbReference>
<dbReference type="PANTHER" id="PTHR20961">
    <property type="entry name" value="GLYCOSYLTRANSFERASE"/>
    <property type="match status" value="1"/>
</dbReference>
<protein>
    <recommendedName>
        <fullName evidence="9">Glycosyltransferase 61 catalytic domain-containing protein</fullName>
    </recommendedName>
</protein>
<dbReference type="EMBL" id="DS114246">
    <property type="protein sequence ID" value="EAX88984.1"/>
    <property type="molecule type" value="Genomic_DNA"/>
</dbReference>
<dbReference type="AlphaFoldDB" id="A2G1J0"/>
<reference evidence="10" key="1">
    <citation type="submission" date="2006-10" db="EMBL/GenBank/DDBJ databases">
        <authorList>
            <person name="Amadeo P."/>
            <person name="Zhao Q."/>
            <person name="Wortman J."/>
            <person name="Fraser-Liggett C."/>
            <person name="Carlton J."/>
        </authorList>
    </citation>
    <scope>NUCLEOTIDE SEQUENCE</scope>
    <source>
        <strain evidence="10">G3</strain>
    </source>
</reference>
<dbReference type="InParanoid" id="A2G1J0"/>
<keyword evidence="3" id="KW-0808">Transferase</keyword>
<evidence type="ECO:0000313" key="10">
    <source>
        <dbReference type="EMBL" id="EAX88984.1"/>
    </source>
</evidence>
<reference evidence="10" key="2">
    <citation type="journal article" date="2007" name="Science">
        <title>Draft genome sequence of the sexually transmitted pathogen Trichomonas vaginalis.</title>
        <authorList>
            <person name="Carlton J.M."/>
            <person name="Hirt R.P."/>
            <person name="Silva J.C."/>
            <person name="Delcher A.L."/>
            <person name="Schatz M."/>
            <person name="Zhao Q."/>
            <person name="Wortman J.R."/>
            <person name="Bidwell S.L."/>
            <person name="Alsmark U.C.M."/>
            <person name="Besteiro S."/>
            <person name="Sicheritz-Ponten T."/>
            <person name="Noel C.J."/>
            <person name="Dacks J.B."/>
            <person name="Foster P.G."/>
            <person name="Simillion C."/>
            <person name="Van de Peer Y."/>
            <person name="Miranda-Saavedra D."/>
            <person name="Barton G.J."/>
            <person name="Westrop G.D."/>
            <person name="Mueller S."/>
            <person name="Dessi D."/>
            <person name="Fiori P.L."/>
            <person name="Ren Q."/>
            <person name="Paulsen I."/>
            <person name="Zhang H."/>
            <person name="Bastida-Corcuera F.D."/>
            <person name="Simoes-Barbosa A."/>
            <person name="Brown M.T."/>
            <person name="Hayes R.D."/>
            <person name="Mukherjee M."/>
            <person name="Okumura C.Y."/>
            <person name="Schneider R."/>
            <person name="Smith A.J."/>
            <person name="Vanacova S."/>
            <person name="Villalvazo M."/>
            <person name="Haas B.J."/>
            <person name="Pertea M."/>
            <person name="Feldblyum T.V."/>
            <person name="Utterback T.R."/>
            <person name="Shu C.L."/>
            <person name="Osoegawa K."/>
            <person name="de Jong P.J."/>
            <person name="Hrdy I."/>
            <person name="Horvathova L."/>
            <person name="Zubacova Z."/>
            <person name="Dolezal P."/>
            <person name="Malik S.B."/>
            <person name="Logsdon J.M. Jr."/>
            <person name="Henze K."/>
            <person name="Gupta A."/>
            <person name="Wang C.C."/>
            <person name="Dunne R.L."/>
            <person name="Upcroft J.A."/>
            <person name="Upcroft P."/>
            <person name="White O."/>
            <person name="Salzberg S.L."/>
            <person name="Tang P."/>
            <person name="Chiu C.-H."/>
            <person name="Lee Y.-S."/>
            <person name="Embley T.M."/>
            <person name="Coombs G.H."/>
            <person name="Mottram J.C."/>
            <person name="Tachezy J."/>
            <person name="Fraser-Liggett C.M."/>
            <person name="Johnson P.J."/>
        </authorList>
    </citation>
    <scope>NUCLEOTIDE SEQUENCE [LARGE SCALE GENOMIC DNA]</scope>
    <source>
        <strain evidence="10">G3</strain>
    </source>
</reference>
<evidence type="ECO:0000259" key="9">
    <source>
        <dbReference type="Pfam" id="PF04577"/>
    </source>
</evidence>
<dbReference type="Proteomes" id="UP000001542">
    <property type="component" value="Unassembled WGS sequence"/>
</dbReference>
<feature type="domain" description="Glycosyltransferase 61 catalytic" evidence="9">
    <location>
        <begin position="153"/>
        <end position="330"/>
    </location>
</feature>
<keyword evidence="5" id="KW-1133">Transmembrane helix</keyword>
<dbReference type="PANTHER" id="PTHR20961:SF38">
    <property type="entry name" value="PROTEIN O-LINKED-MANNOSE BETA-1,4-N-ACETYLGLUCOSAMINYLTRANSFERASE 2"/>
    <property type="match status" value="1"/>
</dbReference>
<evidence type="ECO:0000313" key="11">
    <source>
        <dbReference type="Proteomes" id="UP000001542"/>
    </source>
</evidence>
<evidence type="ECO:0000256" key="2">
    <source>
        <dbReference type="ARBA" id="ARBA00022676"/>
    </source>
</evidence>
<evidence type="ECO:0000256" key="3">
    <source>
        <dbReference type="ARBA" id="ARBA00022679"/>
    </source>
</evidence>